<name>A2F1Z8_TRIV3</name>
<sequence length="182" mass="20663">MGKTYLFFHISGFVFTDSTYVGSSLVYQICNPEKNAIKDFEITYQEAQHVSKSYHLTTDDLPSGKLIIKLVRKSIFDDELIGTVTIPFILLPMDVVTLNTLPLIMDDPDVGQVGIRIDLHLTETQEPYRGAIKDPVLMQMDLSQYSQDVKDKYERRTLTRTTSQSKVKTAQRRRGGVVVNSI</sequence>
<evidence type="ECO:0000313" key="1">
    <source>
        <dbReference type="EMBL" id="EAY01053.1"/>
    </source>
</evidence>
<reference evidence="1" key="2">
    <citation type="journal article" date="2007" name="Science">
        <title>Draft genome sequence of the sexually transmitted pathogen Trichomonas vaginalis.</title>
        <authorList>
            <person name="Carlton J.M."/>
            <person name="Hirt R.P."/>
            <person name="Silva J.C."/>
            <person name="Delcher A.L."/>
            <person name="Schatz M."/>
            <person name="Zhao Q."/>
            <person name="Wortman J.R."/>
            <person name="Bidwell S.L."/>
            <person name="Alsmark U.C.M."/>
            <person name="Besteiro S."/>
            <person name="Sicheritz-Ponten T."/>
            <person name="Noel C.J."/>
            <person name="Dacks J.B."/>
            <person name="Foster P.G."/>
            <person name="Simillion C."/>
            <person name="Van de Peer Y."/>
            <person name="Miranda-Saavedra D."/>
            <person name="Barton G.J."/>
            <person name="Westrop G.D."/>
            <person name="Mueller S."/>
            <person name="Dessi D."/>
            <person name="Fiori P.L."/>
            <person name="Ren Q."/>
            <person name="Paulsen I."/>
            <person name="Zhang H."/>
            <person name="Bastida-Corcuera F.D."/>
            <person name="Simoes-Barbosa A."/>
            <person name="Brown M.T."/>
            <person name="Hayes R.D."/>
            <person name="Mukherjee M."/>
            <person name="Okumura C.Y."/>
            <person name="Schneider R."/>
            <person name="Smith A.J."/>
            <person name="Vanacova S."/>
            <person name="Villalvazo M."/>
            <person name="Haas B.J."/>
            <person name="Pertea M."/>
            <person name="Feldblyum T.V."/>
            <person name="Utterback T.R."/>
            <person name="Shu C.L."/>
            <person name="Osoegawa K."/>
            <person name="de Jong P.J."/>
            <person name="Hrdy I."/>
            <person name="Horvathova L."/>
            <person name="Zubacova Z."/>
            <person name="Dolezal P."/>
            <person name="Malik S.B."/>
            <person name="Logsdon J.M. Jr."/>
            <person name="Henze K."/>
            <person name="Gupta A."/>
            <person name="Wang C.C."/>
            <person name="Dunne R.L."/>
            <person name="Upcroft J.A."/>
            <person name="Upcroft P."/>
            <person name="White O."/>
            <person name="Salzberg S.L."/>
            <person name="Tang P."/>
            <person name="Chiu C.-H."/>
            <person name="Lee Y.-S."/>
            <person name="Embley T.M."/>
            <person name="Coombs G.H."/>
            <person name="Mottram J.C."/>
            <person name="Tachezy J."/>
            <person name="Fraser-Liggett C.M."/>
            <person name="Johnson P.J."/>
        </authorList>
    </citation>
    <scope>NUCLEOTIDE SEQUENCE [LARGE SCALE GENOMIC DNA]</scope>
    <source>
        <strain evidence="1">G3</strain>
    </source>
</reference>
<protein>
    <submittedName>
        <fullName evidence="1">Uncharacterized protein</fullName>
    </submittedName>
</protein>
<dbReference type="RefSeq" id="XP_001313925.1">
    <property type="nucleotide sequence ID" value="XM_001313921.1"/>
</dbReference>
<dbReference type="VEuPathDB" id="TrichDB:TVAG_481230"/>
<keyword evidence="2" id="KW-1185">Reference proteome</keyword>
<gene>
    <name evidence="1" type="ORF">TVAG_481230</name>
</gene>
<dbReference type="InParanoid" id="A2F1Z8"/>
<dbReference type="EMBL" id="DS113580">
    <property type="protein sequence ID" value="EAY01053.1"/>
    <property type="molecule type" value="Genomic_DNA"/>
</dbReference>
<dbReference type="Proteomes" id="UP000001542">
    <property type="component" value="Unassembled WGS sequence"/>
</dbReference>
<dbReference type="AlphaFoldDB" id="A2F1Z8"/>
<proteinExistence type="predicted"/>
<accession>A2F1Z8</accession>
<dbReference type="VEuPathDB" id="TrichDB:TVAGG3_0477500"/>
<organism evidence="1 2">
    <name type="scientific">Trichomonas vaginalis (strain ATCC PRA-98 / G3)</name>
    <dbReference type="NCBI Taxonomy" id="412133"/>
    <lineage>
        <taxon>Eukaryota</taxon>
        <taxon>Metamonada</taxon>
        <taxon>Parabasalia</taxon>
        <taxon>Trichomonadida</taxon>
        <taxon>Trichomonadidae</taxon>
        <taxon>Trichomonas</taxon>
    </lineage>
</organism>
<dbReference type="KEGG" id="tva:4758878"/>
<reference evidence="1" key="1">
    <citation type="submission" date="2006-10" db="EMBL/GenBank/DDBJ databases">
        <authorList>
            <person name="Amadeo P."/>
            <person name="Zhao Q."/>
            <person name="Wortman J."/>
            <person name="Fraser-Liggett C."/>
            <person name="Carlton J."/>
        </authorList>
    </citation>
    <scope>NUCLEOTIDE SEQUENCE</scope>
    <source>
        <strain evidence="1">G3</strain>
    </source>
</reference>
<evidence type="ECO:0000313" key="2">
    <source>
        <dbReference type="Proteomes" id="UP000001542"/>
    </source>
</evidence>